<dbReference type="Proteomes" id="UP000573327">
    <property type="component" value="Unassembled WGS sequence"/>
</dbReference>
<organism evidence="1 2">
    <name type="scientific">Kitasatospora gansuensis</name>
    <dbReference type="NCBI Taxonomy" id="258050"/>
    <lineage>
        <taxon>Bacteria</taxon>
        <taxon>Bacillati</taxon>
        <taxon>Actinomycetota</taxon>
        <taxon>Actinomycetes</taxon>
        <taxon>Kitasatosporales</taxon>
        <taxon>Streptomycetaceae</taxon>
        <taxon>Kitasatospora</taxon>
    </lineage>
</organism>
<evidence type="ECO:0000313" key="2">
    <source>
        <dbReference type="Proteomes" id="UP000573327"/>
    </source>
</evidence>
<protein>
    <submittedName>
        <fullName evidence="1">Uncharacterized protein</fullName>
    </submittedName>
</protein>
<sequence>MDDWCLAVAADNGPERTVASGPARSPTGLA</sequence>
<name>A0A7W7S7Z1_9ACTN</name>
<proteinExistence type="predicted"/>
<comment type="caution">
    <text evidence="1">The sequence shown here is derived from an EMBL/GenBank/DDBJ whole genome shotgun (WGS) entry which is preliminary data.</text>
</comment>
<reference evidence="1 2" key="1">
    <citation type="submission" date="2020-08" db="EMBL/GenBank/DDBJ databases">
        <title>Sequencing the genomes of 1000 actinobacteria strains.</title>
        <authorList>
            <person name="Klenk H.-P."/>
        </authorList>
    </citation>
    <scope>NUCLEOTIDE SEQUENCE [LARGE SCALE GENOMIC DNA]</scope>
    <source>
        <strain evidence="1 2">DSM 44786</strain>
    </source>
</reference>
<dbReference type="AlphaFoldDB" id="A0A7W7S7Z1"/>
<gene>
    <name evidence="1" type="ORF">F4556_000096</name>
</gene>
<accession>A0A7W7S7Z1</accession>
<evidence type="ECO:0000313" key="1">
    <source>
        <dbReference type="EMBL" id="MBB4944561.1"/>
    </source>
</evidence>
<dbReference type="EMBL" id="JACHJR010000001">
    <property type="protein sequence ID" value="MBB4944561.1"/>
    <property type="molecule type" value="Genomic_DNA"/>
</dbReference>
<keyword evidence="2" id="KW-1185">Reference proteome</keyword>